<dbReference type="HOGENOM" id="CLU_006184_0_0_1"/>
<dbReference type="GO" id="GO:0000794">
    <property type="term" value="C:condensed nuclear chromosome"/>
    <property type="evidence" value="ECO:0007669"/>
    <property type="project" value="TreeGrafter"/>
</dbReference>
<gene>
    <name evidence="22" type="primary">Dvir\GJ14987</name>
    <name evidence="22" type="ORF">Dvir_GJ14987</name>
</gene>
<feature type="coiled-coil region" evidence="19">
    <location>
        <begin position="330"/>
        <end position="357"/>
    </location>
</feature>
<keyword evidence="16" id="KW-0469">Meiosis</keyword>
<evidence type="ECO:0000256" key="10">
    <source>
        <dbReference type="ARBA" id="ARBA00022833"/>
    </source>
</evidence>
<evidence type="ECO:0000256" key="16">
    <source>
        <dbReference type="ARBA" id="ARBA00023254"/>
    </source>
</evidence>
<dbReference type="GO" id="GO:0000722">
    <property type="term" value="P:telomere maintenance via recombination"/>
    <property type="evidence" value="ECO:0007669"/>
    <property type="project" value="TreeGrafter"/>
</dbReference>
<dbReference type="Pfam" id="PF13476">
    <property type="entry name" value="AAA_23"/>
    <property type="match status" value="1"/>
</dbReference>
<evidence type="ECO:0000256" key="7">
    <source>
        <dbReference type="ARBA" id="ARBA00022741"/>
    </source>
</evidence>
<dbReference type="EMBL" id="CH940667">
    <property type="protein sequence ID" value="EDW57228.1"/>
    <property type="molecule type" value="Genomic_DNA"/>
</dbReference>
<keyword evidence="7" id="KW-0547">Nucleotide-binding</keyword>
<comment type="cofactor">
    <cofactor evidence="1">
        <name>Zn(2+)</name>
        <dbReference type="ChEBI" id="CHEBI:29105"/>
    </cofactor>
</comment>
<dbReference type="GO" id="GO:0051880">
    <property type="term" value="F:G-quadruplex DNA binding"/>
    <property type="evidence" value="ECO:0007669"/>
    <property type="project" value="TreeGrafter"/>
</dbReference>
<sequence length="1312" mass="151216">MSTIEKLSIQGVRSFGANAEDVQSITFSSPITLILGQNGCGKTTIIECLKYALTGECPPGSDSGKSFVHDPKIFGKKESLAQVKLQVRDRRDMCLSICRSMKVSIVRGKPTFKTLDSTLNFLGSDGKPAKANSQESLSFRGINTDVAVSDFMGVSKAIINSVLFCHQEDASWPLDEAKKLKEKFDAIFGITEYNKALDRIIKLRKTAMEELKVMEANMKFLEHLKKEMDEKTLSLEQAQKKCEEIKEECNKCDEEVKPIDARLQEIRNIEFEIGKYQAQKVEMDTKHKNCVEQIANLKRNIKSPFQGSLVELEVEMRSFSQRMSEVRFQRTDVEEQLNQLRKSNAEQQKTLAKQDKERCMAQQKQKNEQECKQQLSERLHALCQQLQISVPAAVVDEPQQLADLLDDIDVNLMSKQCEITELAAQNDQADQMRQAKIDELRTELTKSEQSISTQEQQKAASERESESLEVKIKQIETSLHQLKVLEKQIADTDEKYERTTRSFNQEACRQLIAGKKASITEKQKRFKQLDEQLTFLSSIAKLMAEIGLKEKELEKKNQEIHRVRSKHSEHFGKFFNEPISSNYRRAMQNAYDKLRREIQELNDKANGHKLDEQSHEIKRKNLIADIARMEKELQEFEERIYQKCHATPYDELLLRSKTAISKLQLEHGALKSAEAMYKKYIQKIDEEPSCPLCHHNMSGDEACDLTTELTDEIQKLPDNITRAEKALKSEQLKYENLLQIKPAIDKVSELKETLPKKKDELRGIERRLGEIVAEYETLMALLGEPTNNVELANAMLGDMTLLDEALKESVRVKKDLEQLKLKLPENYDANVSTEALQAEKTEVSKELEAESKALETSQQTFEQQMEALNRLREFRNGLKDKRIKLQEGVQSLPQLKERLDELTRMLISLTTEIAELRSKIQPIKQRLSAALSEKARMKESERLQLSKLQTKYQEYKSTDQDIQRLKKQAQEFDSLDLVNAINKYDATINSIKAELNKMEAQIQEKSEQLETLKTECLNQQSLERDLKDNRELKQLQLKEAELSENCQTLSKQLGNLDFRSVTKEKNELMKRRDMASVRRGELLGQQGEINNQVAKLQMEISEPKYKESMKNYMRGQFEVAVKRRGIDDLGQHRVALEWALIQFHAEKMNNINSLIREYWRMIYRGNDIDYIQIKTDELDKDASADRRKNYNYRVVQSKNNSEIEMRGRCSAGQRVLGSLIIRMALAETFSSNCGVLALDEPTTNLDRDNIVSLCDALNRIVESRQYQSNFMLIIITHDENFISSLGRITSYHRVQRDSECKSLIQKVRVGEK</sequence>
<dbReference type="OrthoDB" id="18797at2759"/>
<evidence type="ECO:0000256" key="15">
    <source>
        <dbReference type="ARBA" id="ARBA00023242"/>
    </source>
</evidence>
<feature type="compositionally biased region" description="Polar residues" evidence="20">
    <location>
        <begin position="447"/>
        <end position="459"/>
    </location>
</feature>
<dbReference type="GO" id="GO:0007004">
    <property type="term" value="P:telomere maintenance via telomerase"/>
    <property type="evidence" value="ECO:0007669"/>
    <property type="project" value="TreeGrafter"/>
</dbReference>
<organism evidence="22 23">
    <name type="scientific">Drosophila virilis</name>
    <name type="common">Fruit fly</name>
    <dbReference type="NCBI Taxonomy" id="7244"/>
    <lineage>
        <taxon>Eukaryota</taxon>
        <taxon>Metazoa</taxon>
        <taxon>Ecdysozoa</taxon>
        <taxon>Arthropoda</taxon>
        <taxon>Hexapoda</taxon>
        <taxon>Insecta</taxon>
        <taxon>Pterygota</taxon>
        <taxon>Neoptera</taxon>
        <taxon>Endopterygota</taxon>
        <taxon>Diptera</taxon>
        <taxon>Brachycera</taxon>
        <taxon>Muscomorpha</taxon>
        <taxon>Ephydroidea</taxon>
        <taxon>Drosophilidae</taxon>
        <taxon>Drosophila</taxon>
    </lineage>
</organism>
<evidence type="ECO:0000256" key="17">
    <source>
        <dbReference type="ARBA" id="ARBA00049360"/>
    </source>
</evidence>
<evidence type="ECO:0000256" key="11">
    <source>
        <dbReference type="ARBA" id="ARBA00022840"/>
    </source>
</evidence>
<keyword evidence="15" id="KW-0539">Nucleus</keyword>
<feature type="coiled-coil region" evidence="19">
    <location>
        <begin position="802"/>
        <end position="864"/>
    </location>
</feature>
<dbReference type="STRING" id="7244.B4MFQ7"/>
<feature type="binding site" evidence="18">
    <location>
        <position position="690"/>
    </location>
    <ligand>
        <name>Zn(2+)</name>
        <dbReference type="ChEBI" id="CHEBI:29105"/>
    </ligand>
</feature>
<evidence type="ECO:0000256" key="14">
    <source>
        <dbReference type="ARBA" id="ARBA00023204"/>
    </source>
</evidence>
<dbReference type="GO" id="GO:0070192">
    <property type="term" value="P:chromosome organization involved in meiotic cell cycle"/>
    <property type="evidence" value="ECO:0007669"/>
    <property type="project" value="TreeGrafter"/>
</dbReference>
<dbReference type="GO" id="GO:0006302">
    <property type="term" value="P:double-strand break repair"/>
    <property type="evidence" value="ECO:0007669"/>
    <property type="project" value="InterPro"/>
</dbReference>
<evidence type="ECO:0000256" key="5">
    <source>
        <dbReference type="ARBA" id="ARBA00022454"/>
    </source>
</evidence>
<keyword evidence="13 19" id="KW-0175">Coiled coil</keyword>
<dbReference type="GO" id="GO:0005524">
    <property type="term" value="F:ATP binding"/>
    <property type="evidence" value="ECO:0007669"/>
    <property type="project" value="UniProtKB-KW"/>
</dbReference>
<dbReference type="Gene3D" id="3.40.50.300">
    <property type="entry name" value="P-loop containing nucleotide triphosphate hydrolases"/>
    <property type="match status" value="2"/>
</dbReference>
<dbReference type="KEGG" id="dvi:6636362"/>
<protein>
    <recommendedName>
        <fullName evidence="21">Zinc-hook domain-containing protein</fullName>
    </recommendedName>
</protein>
<keyword evidence="14" id="KW-0234">DNA repair</keyword>
<feature type="coiled-coil region" evidence="19">
    <location>
        <begin position="892"/>
        <end position="1052"/>
    </location>
</feature>
<dbReference type="FunCoup" id="B4MFQ7">
    <property type="interactions" value="2250"/>
</dbReference>
<dbReference type="InterPro" id="IPR027417">
    <property type="entry name" value="P-loop_NTPase"/>
</dbReference>
<dbReference type="GO" id="GO:0046872">
    <property type="term" value="F:metal ion binding"/>
    <property type="evidence" value="ECO:0007669"/>
    <property type="project" value="UniProtKB-UniRule"/>
</dbReference>
<dbReference type="SUPFAM" id="SSF75712">
    <property type="entry name" value="Rad50 coiled-coil Zn hook"/>
    <property type="match status" value="1"/>
</dbReference>
<proteinExistence type="inferred from homology"/>
<feature type="binding site" evidence="18">
    <location>
        <position position="693"/>
    </location>
    <ligand>
        <name>Zn(2+)</name>
        <dbReference type="ChEBI" id="CHEBI:29105"/>
    </ligand>
</feature>
<comment type="catalytic activity">
    <reaction evidence="17">
        <text>ATP + H2O = ADP + phosphate + H(+)</text>
        <dbReference type="Rhea" id="RHEA:13065"/>
        <dbReference type="ChEBI" id="CHEBI:15377"/>
        <dbReference type="ChEBI" id="CHEBI:15378"/>
        <dbReference type="ChEBI" id="CHEBI:30616"/>
        <dbReference type="ChEBI" id="CHEBI:43474"/>
        <dbReference type="ChEBI" id="CHEBI:456216"/>
    </reaction>
</comment>
<dbReference type="OMA" id="FSDYYYR"/>
<dbReference type="InterPro" id="IPR004584">
    <property type="entry name" value="Rad50_eukaryotes"/>
</dbReference>
<dbReference type="GO" id="GO:0016887">
    <property type="term" value="F:ATP hydrolysis activity"/>
    <property type="evidence" value="ECO:0007669"/>
    <property type="project" value="InterPro"/>
</dbReference>
<accession>B4MFQ7</accession>
<keyword evidence="10 18" id="KW-0862">Zinc</keyword>
<dbReference type="FunFam" id="3.40.50.300:FF:003359">
    <property type="entry name" value="Rad50, isoform E"/>
    <property type="match status" value="1"/>
</dbReference>
<dbReference type="PhylomeDB" id="B4MFQ7"/>
<evidence type="ECO:0000256" key="12">
    <source>
        <dbReference type="ARBA" id="ARBA00022842"/>
    </source>
</evidence>
<keyword evidence="9 22" id="KW-0378">Hydrolase</keyword>
<dbReference type="PANTHER" id="PTHR18867:SF12">
    <property type="entry name" value="DNA REPAIR PROTEIN RAD50"/>
    <property type="match status" value="1"/>
</dbReference>
<dbReference type="GO" id="GO:0043047">
    <property type="term" value="F:single-stranded telomeric DNA binding"/>
    <property type="evidence" value="ECO:0007669"/>
    <property type="project" value="TreeGrafter"/>
</dbReference>
<feature type="coiled-coil region" evidence="19">
    <location>
        <begin position="197"/>
        <end position="255"/>
    </location>
</feature>
<dbReference type="SMR" id="B4MFQ7"/>
<evidence type="ECO:0000256" key="13">
    <source>
        <dbReference type="ARBA" id="ARBA00023054"/>
    </source>
</evidence>
<dbReference type="InterPro" id="IPR038729">
    <property type="entry name" value="Rad50/SbcC_AAA"/>
</dbReference>
<dbReference type="SUPFAM" id="SSF52540">
    <property type="entry name" value="P-loop containing nucleoside triphosphate hydrolases"/>
    <property type="match status" value="2"/>
</dbReference>
<keyword evidence="5" id="KW-0158">Chromosome</keyword>
<feature type="domain" description="Zinc-hook" evidence="21">
    <location>
        <begin position="646"/>
        <end position="742"/>
    </location>
</feature>
<comment type="subcellular location">
    <subcellularLocation>
        <location evidence="3">Chromosome</location>
    </subcellularLocation>
    <subcellularLocation>
        <location evidence="2">Nucleus</location>
    </subcellularLocation>
</comment>
<evidence type="ECO:0000256" key="9">
    <source>
        <dbReference type="ARBA" id="ARBA00022801"/>
    </source>
</evidence>
<keyword evidence="6 18" id="KW-0479">Metal-binding</keyword>
<keyword evidence="12" id="KW-0460">Magnesium</keyword>
<evidence type="ECO:0000313" key="22">
    <source>
        <dbReference type="EMBL" id="EDW57228.1"/>
    </source>
</evidence>
<dbReference type="PROSITE" id="PS51131">
    <property type="entry name" value="ZN_HOOK"/>
    <property type="match status" value="1"/>
</dbReference>
<evidence type="ECO:0000256" key="20">
    <source>
        <dbReference type="SAM" id="MobiDB-lite"/>
    </source>
</evidence>
<evidence type="ECO:0000256" key="2">
    <source>
        <dbReference type="ARBA" id="ARBA00004123"/>
    </source>
</evidence>
<feature type="region of interest" description="Disordered" evidence="20">
    <location>
        <begin position="443"/>
        <end position="466"/>
    </location>
</feature>
<dbReference type="NCBIfam" id="TIGR00606">
    <property type="entry name" value="rad50"/>
    <property type="match status" value="1"/>
</dbReference>
<feature type="coiled-coil region" evidence="19">
    <location>
        <begin position="720"/>
        <end position="767"/>
    </location>
</feature>
<dbReference type="InParanoid" id="B4MFQ7"/>
<comment type="similarity">
    <text evidence="4">Belongs to the SMC family. RAD50 subfamily.</text>
</comment>
<evidence type="ECO:0000256" key="1">
    <source>
        <dbReference type="ARBA" id="ARBA00001947"/>
    </source>
</evidence>
<keyword evidence="23" id="KW-1185">Reference proteome</keyword>
<evidence type="ECO:0000256" key="8">
    <source>
        <dbReference type="ARBA" id="ARBA00022763"/>
    </source>
</evidence>
<feature type="coiled-coil region" evidence="19">
    <location>
        <begin position="539"/>
        <end position="639"/>
    </location>
</feature>
<dbReference type="eggNOG" id="KOG0962">
    <property type="taxonomic scope" value="Eukaryota"/>
</dbReference>
<evidence type="ECO:0000313" key="23">
    <source>
        <dbReference type="Proteomes" id="UP000008792"/>
    </source>
</evidence>
<evidence type="ECO:0000256" key="19">
    <source>
        <dbReference type="SAM" id="Coils"/>
    </source>
</evidence>
<evidence type="ECO:0000256" key="18">
    <source>
        <dbReference type="PROSITE-ProRule" id="PRU00471"/>
    </source>
</evidence>
<evidence type="ECO:0000259" key="21">
    <source>
        <dbReference type="PROSITE" id="PS51131"/>
    </source>
</evidence>
<keyword evidence="11" id="KW-0067">ATP-binding</keyword>
<reference evidence="22 23" key="1">
    <citation type="journal article" date="2007" name="Nature">
        <title>Evolution of genes and genomes on the Drosophila phylogeny.</title>
        <authorList>
            <consortium name="Drosophila 12 Genomes Consortium"/>
            <person name="Clark A.G."/>
            <person name="Eisen M.B."/>
            <person name="Smith D.R."/>
            <person name="Bergman C.M."/>
            <person name="Oliver B."/>
            <person name="Markow T.A."/>
            <person name="Kaufman T.C."/>
            <person name="Kellis M."/>
            <person name="Gelbart W."/>
            <person name="Iyer V.N."/>
            <person name="Pollard D.A."/>
            <person name="Sackton T.B."/>
            <person name="Larracuente A.M."/>
            <person name="Singh N.D."/>
            <person name="Abad J.P."/>
            <person name="Abt D.N."/>
            <person name="Adryan B."/>
            <person name="Aguade M."/>
            <person name="Akashi H."/>
            <person name="Anderson W.W."/>
            <person name="Aquadro C.F."/>
            <person name="Ardell D.H."/>
            <person name="Arguello R."/>
            <person name="Artieri C.G."/>
            <person name="Barbash D.A."/>
            <person name="Barker D."/>
            <person name="Barsanti P."/>
            <person name="Batterham P."/>
            <person name="Batzoglou S."/>
            <person name="Begun D."/>
            <person name="Bhutkar A."/>
            <person name="Blanco E."/>
            <person name="Bosak S.A."/>
            <person name="Bradley R.K."/>
            <person name="Brand A.D."/>
            <person name="Brent M.R."/>
            <person name="Brooks A.N."/>
            <person name="Brown R.H."/>
            <person name="Butlin R.K."/>
            <person name="Caggese C."/>
            <person name="Calvi B.R."/>
            <person name="Bernardo de Carvalho A."/>
            <person name="Caspi A."/>
            <person name="Castrezana S."/>
            <person name="Celniker S.E."/>
            <person name="Chang J.L."/>
            <person name="Chapple C."/>
            <person name="Chatterji S."/>
            <person name="Chinwalla A."/>
            <person name="Civetta A."/>
            <person name="Clifton S.W."/>
            <person name="Comeron J.M."/>
            <person name="Costello J.C."/>
            <person name="Coyne J.A."/>
            <person name="Daub J."/>
            <person name="David R.G."/>
            <person name="Delcher A.L."/>
            <person name="Delehaunty K."/>
            <person name="Do C.B."/>
            <person name="Ebling H."/>
            <person name="Edwards K."/>
            <person name="Eickbush T."/>
            <person name="Evans J.D."/>
            <person name="Filipski A."/>
            <person name="Findeiss S."/>
            <person name="Freyhult E."/>
            <person name="Fulton L."/>
            <person name="Fulton R."/>
            <person name="Garcia A.C."/>
            <person name="Gardiner A."/>
            <person name="Garfield D.A."/>
            <person name="Garvin B.E."/>
            <person name="Gibson G."/>
            <person name="Gilbert D."/>
            <person name="Gnerre S."/>
            <person name="Godfrey J."/>
            <person name="Good R."/>
            <person name="Gotea V."/>
            <person name="Gravely B."/>
            <person name="Greenberg A.J."/>
            <person name="Griffiths-Jones S."/>
            <person name="Gross S."/>
            <person name="Guigo R."/>
            <person name="Gustafson E.A."/>
            <person name="Haerty W."/>
            <person name="Hahn M.W."/>
            <person name="Halligan D.L."/>
            <person name="Halpern A.L."/>
            <person name="Halter G.M."/>
            <person name="Han M.V."/>
            <person name="Heger A."/>
            <person name="Hillier L."/>
            <person name="Hinrichs A.S."/>
            <person name="Holmes I."/>
            <person name="Hoskins R.A."/>
            <person name="Hubisz M.J."/>
            <person name="Hultmark D."/>
            <person name="Huntley M.A."/>
            <person name="Jaffe D.B."/>
            <person name="Jagadeeshan S."/>
            <person name="Jeck W.R."/>
            <person name="Johnson J."/>
            <person name="Jones C.D."/>
            <person name="Jordan W.C."/>
            <person name="Karpen G.H."/>
            <person name="Kataoka E."/>
            <person name="Keightley P.D."/>
            <person name="Kheradpour P."/>
            <person name="Kirkness E.F."/>
            <person name="Koerich L.B."/>
            <person name="Kristiansen K."/>
            <person name="Kudrna D."/>
            <person name="Kulathinal R.J."/>
            <person name="Kumar S."/>
            <person name="Kwok R."/>
            <person name="Lander E."/>
            <person name="Langley C.H."/>
            <person name="Lapoint R."/>
            <person name="Lazzaro B.P."/>
            <person name="Lee S.J."/>
            <person name="Levesque L."/>
            <person name="Li R."/>
            <person name="Lin C.F."/>
            <person name="Lin M.F."/>
            <person name="Lindblad-Toh K."/>
            <person name="Llopart A."/>
            <person name="Long M."/>
            <person name="Low L."/>
            <person name="Lozovsky E."/>
            <person name="Lu J."/>
            <person name="Luo M."/>
            <person name="Machado C.A."/>
            <person name="Makalowski W."/>
            <person name="Marzo M."/>
            <person name="Matsuda M."/>
            <person name="Matzkin L."/>
            <person name="McAllister B."/>
            <person name="McBride C.S."/>
            <person name="McKernan B."/>
            <person name="McKernan K."/>
            <person name="Mendez-Lago M."/>
            <person name="Minx P."/>
            <person name="Mollenhauer M.U."/>
            <person name="Montooth K."/>
            <person name="Mount S.M."/>
            <person name="Mu X."/>
            <person name="Myers E."/>
            <person name="Negre B."/>
            <person name="Newfeld S."/>
            <person name="Nielsen R."/>
            <person name="Noor M.A."/>
            <person name="O'Grady P."/>
            <person name="Pachter L."/>
            <person name="Papaceit M."/>
            <person name="Parisi M.J."/>
            <person name="Parisi M."/>
            <person name="Parts L."/>
            <person name="Pedersen J.S."/>
            <person name="Pesole G."/>
            <person name="Phillippy A.M."/>
            <person name="Ponting C.P."/>
            <person name="Pop M."/>
            <person name="Porcelli D."/>
            <person name="Powell J.R."/>
            <person name="Prohaska S."/>
            <person name="Pruitt K."/>
            <person name="Puig M."/>
            <person name="Quesneville H."/>
            <person name="Ram K.R."/>
            <person name="Rand D."/>
            <person name="Rasmussen M.D."/>
            <person name="Reed L.K."/>
            <person name="Reenan R."/>
            <person name="Reily A."/>
            <person name="Remington K.A."/>
            <person name="Rieger T.T."/>
            <person name="Ritchie M.G."/>
            <person name="Robin C."/>
            <person name="Rogers Y.H."/>
            <person name="Rohde C."/>
            <person name="Rozas J."/>
            <person name="Rubenfield M.J."/>
            <person name="Ruiz A."/>
            <person name="Russo S."/>
            <person name="Salzberg S.L."/>
            <person name="Sanchez-Gracia A."/>
            <person name="Saranga D.J."/>
            <person name="Sato H."/>
            <person name="Schaeffer S.W."/>
            <person name="Schatz M.C."/>
            <person name="Schlenke T."/>
            <person name="Schwartz R."/>
            <person name="Segarra C."/>
            <person name="Singh R.S."/>
            <person name="Sirot L."/>
            <person name="Sirota M."/>
            <person name="Sisneros N.B."/>
            <person name="Smith C.D."/>
            <person name="Smith T.F."/>
            <person name="Spieth J."/>
            <person name="Stage D.E."/>
            <person name="Stark A."/>
            <person name="Stephan W."/>
            <person name="Strausberg R.L."/>
            <person name="Strempel S."/>
            <person name="Sturgill D."/>
            <person name="Sutton G."/>
            <person name="Sutton G.G."/>
            <person name="Tao W."/>
            <person name="Teichmann S."/>
            <person name="Tobari Y.N."/>
            <person name="Tomimura Y."/>
            <person name="Tsolas J.M."/>
            <person name="Valente V.L."/>
            <person name="Venter E."/>
            <person name="Venter J.C."/>
            <person name="Vicario S."/>
            <person name="Vieira F.G."/>
            <person name="Vilella A.J."/>
            <person name="Villasante A."/>
            <person name="Walenz B."/>
            <person name="Wang J."/>
            <person name="Wasserman M."/>
            <person name="Watts T."/>
            <person name="Wilson D."/>
            <person name="Wilson R.K."/>
            <person name="Wing R.A."/>
            <person name="Wolfner M.F."/>
            <person name="Wong A."/>
            <person name="Wong G.K."/>
            <person name="Wu C.I."/>
            <person name="Wu G."/>
            <person name="Yamamoto D."/>
            <person name="Yang H.P."/>
            <person name="Yang S.P."/>
            <person name="Yorke J.A."/>
            <person name="Yoshida K."/>
            <person name="Zdobnov E."/>
            <person name="Zhang P."/>
            <person name="Zhang Y."/>
            <person name="Zimin A.V."/>
            <person name="Baldwin J."/>
            <person name="Abdouelleil A."/>
            <person name="Abdulkadir J."/>
            <person name="Abebe A."/>
            <person name="Abera B."/>
            <person name="Abreu J."/>
            <person name="Acer S.C."/>
            <person name="Aftuck L."/>
            <person name="Alexander A."/>
            <person name="An P."/>
            <person name="Anderson E."/>
            <person name="Anderson S."/>
            <person name="Arachi H."/>
            <person name="Azer M."/>
            <person name="Bachantsang P."/>
            <person name="Barry A."/>
            <person name="Bayul T."/>
            <person name="Berlin A."/>
            <person name="Bessette D."/>
            <person name="Bloom T."/>
            <person name="Blye J."/>
            <person name="Boguslavskiy L."/>
            <person name="Bonnet C."/>
            <person name="Boukhgalter B."/>
            <person name="Bourzgui I."/>
            <person name="Brown A."/>
            <person name="Cahill P."/>
            <person name="Channer S."/>
            <person name="Cheshatsang Y."/>
            <person name="Chuda L."/>
            <person name="Citroen M."/>
            <person name="Collymore A."/>
            <person name="Cooke P."/>
            <person name="Costello M."/>
            <person name="D'Aco K."/>
            <person name="Daza R."/>
            <person name="De Haan G."/>
            <person name="DeGray S."/>
            <person name="DeMaso C."/>
            <person name="Dhargay N."/>
            <person name="Dooley K."/>
            <person name="Dooley E."/>
            <person name="Doricent M."/>
            <person name="Dorje P."/>
            <person name="Dorjee K."/>
            <person name="Dupes A."/>
            <person name="Elong R."/>
            <person name="Falk J."/>
            <person name="Farina A."/>
            <person name="Faro S."/>
            <person name="Ferguson D."/>
            <person name="Fisher S."/>
            <person name="Foley C.D."/>
            <person name="Franke A."/>
            <person name="Friedrich D."/>
            <person name="Gadbois L."/>
            <person name="Gearin G."/>
            <person name="Gearin C.R."/>
            <person name="Giannoukos G."/>
            <person name="Goode T."/>
            <person name="Graham J."/>
            <person name="Grandbois E."/>
            <person name="Grewal S."/>
            <person name="Gyaltsen K."/>
            <person name="Hafez N."/>
            <person name="Hagos B."/>
            <person name="Hall J."/>
            <person name="Henson C."/>
            <person name="Hollinger A."/>
            <person name="Honan T."/>
            <person name="Huard M.D."/>
            <person name="Hughes L."/>
            <person name="Hurhula B."/>
            <person name="Husby M.E."/>
            <person name="Kamat A."/>
            <person name="Kanga B."/>
            <person name="Kashin S."/>
            <person name="Khazanovich D."/>
            <person name="Kisner P."/>
            <person name="Lance K."/>
            <person name="Lara M."/>
            <person name="Lee W."/>
            <person name="Lennon N."/>
            <person name="Letendre F."/>
            <person name="LeVine R."/>
            <person name="Lipovsky A."/>
            <person name="Liu X."/>
            <person name="Liu J."/>
            <person name="Liu S."/>
            <person name="Lokyitsang T."/>
            <person name="Lokyitsang Y."/>
            <person name="Lubonja R."/>
            <person name="Lui A."/>
            <person name="MacDonald P."/>
            <person name="Magnisalis V."/>
            <person name="Maru K."/>
            <person name="Matthews C."/>
            <person name="McCusker W."/>
            <person name="McDonough S."/>
            <person name="Mehta T."/>
            <person name="Meldrim J."/>
            <person name="Meneus L."/>
            <person name="Mihai O."/>
            <person name="Mihalev A."/>
            <person name="Mihova T."/>
            <person name="Mittelman R."/>
            <person name="Mlenga V."/>
            <person name="Montmayeur A."/>
            <person name="Mulrain L."/>
            <person name="Navidi A."/>
            <person name="Naylor J."/>
            <person name="Negash T."/>
            <person name="Nguyen T."/>
            <person name="Nguyen N."/>
            <person name="Nicol R."/>
            <person name="Norbu C."/>
            <person name="Norbu N."/>
            <person name="Novod N."/>
            <person name="O'Neill B."/>
            <person name="Osman S."/>
            <person name="Markiewicz E."/>
            <person name="Oyono O.L."/>
            <person name="Patti C."/>
            <person name="Phunkhang P."/>
            <person name="Pierre F."/>
            <person name="Priest M."/>
            <person name="Raghuraman S."/>
            <person name="Rege F."/>
            <person name="Reyes R."/>
            <person name="Rise C."/>
            <person name="Rogov P."/>
            <person name="Ross K."/>
            <person name="Ryan E."/>
            <person name="Settipalli S."/>
            <person name="Shea T."/>
            <person name="Sherpa N."/>
            <person name="Shi L."/>
            <person name="Shih D."/>
            <person name="Sparrow T."/>
            <person name="Spaulding J."/>
            <person name="Stalker J."/>
            <person name="Stange-Thomann N."/>
            <person name="Stavropoulos S."/>
            <person name="Stone C."/>
            <person name="Strader C."/>
            <person name="Tesfaye S."/>
            <person name="Thomson T."/>
            <person name="Thoulutsang Y."/>
            <person name="Thoulutsang D."/>
            <person name="Topham K."/>
            <person name="Topping I."/>
            <person name="Tsamla T."/>
            <person name="Vassiliev H."/>
            <person name="Vo A."/>
            <person name="Wangchuk T."/>
            <person name="Wangdi T."/>
            <person name="Weiand M."/>
            <person name="Wilkinson J."/>
            <person name="Wilson A."/>
            <person name="Yadav S."/>
            <person name="Young G."/>
            <person name="Yu Q."/>
            <person name="Zembek L."/>
            <person name="Zhong D."/>
            <person name="Zimmer A."/>
            <person name="Zwirko Z."/>
            <person name="Jaffe D.B."/>
            <person name="Alvarez P."/>
            <person name="Brockman W."/>
            <person name="Butler J."/>
            <person name="Chin C."/>
            <person name="Gnerre S."/>
            <person name="Grabherr M."/>
            <person name="Kleber M."/>
            <person name="Mauceli E."/>
            <person name="MacCallum I."/>
        </authorList>
    </citation>
    <scope>NUCLEOTIDE SEQUENCE [LARGE SCALE GENOMIC DNA]</scope>
    <source>
        <strain evidence="23">Tucson 15010-1051.87</strain>
    </source>
</reference>
<evidence type="ECO:0000256" key="6">
    <source>
        <dbReference type="ARBA" id="ARBA00022723"/>
    </source>
</evidence>
<name>B4MFQ7_DROVI</name>
<keyword evidence="8" id="KW-0227">DNA damage</keyword>
<dbReference type="Pfam" id="PF13558">
    <property type="entry name" value="SbcC_Walker_B"/>
    <property type="match status" value="1"/>
</dbReference>
<dbReference type="Proteomes" id="UP000008792">
    <property type="component" value="Unassembled WGS sequence"/>
</dbReference>
<dbReference type="PANTHER" id="PTHR18867">
    <property type="entry name" value="RAD50"/>
    <property type="match status" value="1"/>
</dbReference>
<evidence type="ECO:0000256" key="4">
    <source>
        <dbReference type="ARBA" id="ARBA00009439"/>
    </source>
</evidence>
<evidence type="ECO:0000256" key="3">
    <source>
        <dbReference type="ARBA" id="ARBA00004286"/>
    </source>
</evidence>
<dbReference type="GO" id="GO:0003691">
    <property type="term" value="F:double-stranded telomeric DNA binding"/>
    <property type="evidence" value="ECO:0007669"/>
    <property type="project" value="TreeGrafter"/>
</dbReference>
<dbReference type="InterPro" id="IPR013134">
    <property type="entry name" value="Zn_hook_RAD50"/>
</dbReference>
<dbReference type="Pfam" id="PF04423">
    <property type="entry name" value="Rad50_zn_hook"/>
    <property type="match status" value="1"/>
</dbReference>
<dbReference type="GO" id="GO:0030870">
    <property type="term" value="C:Mre11 complex"/>
    <property type="evidence" value="ECO:0007669"/>
    <property type="project" value="InterPro"/>
</dbReference>